<accession>A0A2N0QZY2</accession>
<dbReference type="PANTHER" id="PTHR46481">
    <property type="entry name" value="ZINC FINGER BED DOMAIN-CONTAINING PROTEIN 4"/>
    <property type="match status" value="1"/>
</dbReference>
<reference evidence="11 12" key="1">
    <citation type="submission" date="2017-10" db="EMBL/GenBank/DDBJ databases">
        <title>Extensive intraspecific genome diversity in a model arbuscular mycorrhizal fungus.</title>
        <authorList>
            <person name="Chen E.C.H."/>
            <person name="Morin E."/>
            <person name="Baudet D."/>
            <person name="Noel J."/>
            <person name="Ndikumana S."/>
            <person name="Charron P."/>
            <person name="St-Onge C."/>
            <person name="Giorgi J."/>
            <person name="Grigoriev I.V."/>
            <person name="Roux C."/>
            <person name="Martin F.M."/>
            <person name="Corradi N."/>
        </authorList>
    </citation>
    <scope>NUCLEOTIDE SEQUENCE [LARGE SCALE GENOMIC DNA]</scope>
    <source>
        <strain evidence="11 12">A1</strain>
    </source>
</reference>
<evidence type="ECO:0000256" key="9">
    <source>
        <dbReference type="SAM" id="MobiDB-lite"/>
    </source>
</evidence>
<dbReference type="VEuPathDB" id="FungiDB:FUN_018489"/>
<keyword evidence="2" id="KW-0479">Metal-binding</keyword>
<name>A0A2N0QZY2_9GLOM</name>
<dbReference type="GO" id="GO:0003677">
    <property type="term" value="F:DNA binding"/>
    <property type="evidence" value="ECO:0007669"/>
    <property type="project" value="InterPro"/>
</dbReference>
<dbReference type="AlphaFoldDB" id="A0A2N0QZY2"/>
<keyword evidence="6" id="KW-0804">Transcription</keyword>
<evidence type="ECO:0000256" key="8">
    <source>
        <dbReference type="PROSITE-ProRule" id="PRU00027"/>
    </source>
</evidence>
<evidence type="ECO:0000256" key="5">
    <source>
        <dbReference type="ARBA" id="ARBA00023015"/>
    </source>
</evidence>
<dbReference type="GO" id="GO:0008270">
    <property type="term" value="F:zinc ion binding"/>
    <property type="evidence" value="ECO:0007669"/>
    <property type="project" value="UniProtKB-KW"/>
</dbReference>
<evidence type="ECO:0000259" key="10">
    <source>
        <dbReference type="PROSITE" id="PS50808"/>
    </source>
</evidence>
<dbReference type="GO" id="GO:0005634">
    <property type="term" value="C:nucleus"/>
    <property type="evidence" value="ECO:0007669"/>
    <property type="project" value="UniProtKB-SubCell"/>
</dbReference>
<dbReference type="PROSITE" id="PS50808">
    <property type="entry name" value="ZF_BED"/>
    <property type="match status" value="1"/>
</dbReference>
<feature type="domain" description="BED-type" evidence="10">
    <location>
        <begin position="61"/>
        <end position="115"/>
    </location>
</feature>
<dbReference type="SUPFAM" id="SSF53098">
    <property type="entry name" value="Ribonuclease H-like"/>
    <property type="match status" value="1"/>
</dbReference>
<dbReference type="InterPro" id="IPR012337">
    <property type="entry name" value="RNaseH-like_sf"/>
</dbReference>
<organism evidence="11 12">
    <name type="scientific">Rhizophagus irregularis</name>
    <dbReference type="NCBI Taxonomy" id="588596"/>
    <lineage>
        <taxon>Eukaryota</taxon>
        <taxon>Fungi</taxon>
        <taxon>Fungi incertae sedis</taxon>
        <taxon>Mucoromycota</taxon>
        <taxon>Glomeromycotina</taxon>
        <taxon>Glomeromycetes</taxon>
        <taxon>Glomerales</taxon>
        <taxon>Glomeraceae</taxon>
        <taxon>Rhizophagus</taxon>
    </lineage>
</organism>
<proteinExistence type="predicted"/>
<comment type="subcellular location">
    <subcellularLocation>
        <location evidence="1">Nucleus</location>
    </subcellularLocation>
</comment>
<keyword evidence="7" id="KW-0539">Nucleus</keyword>
<keyword evidence="5" id="KW-0805">Transcription regulation</keyword>
<evidence type="ECO:0000256" key="3">
    <source>
        <dbReference type="ARBA" id="ARBA00022771"/>
    </source>
</evidence>
<evidence type="ECO:0000256" key="7">
    <source>
        <dbReference type="ARBA" id="ARBA00023242"/>
    </source>
</evidence>
<dbReference type="Proteomes" id="UP000232688">
    <property type="component" value="Unassembled WGS sequence"/>
</dbReference>
<evidence type="ECO:0000256" key="2">
    <source>
        <dbReference type="ARBA" id="ARBA00022723"/>
    </source>
</evidence>
<gene>
    <name evidence="11" type="ORF">RhiirA1_401994</name>
</gene>
<keyword evidence="3 8" id="KW-0863">Zinc-finger</keyword>
<reference evidence="11 12" key="2">
    <citation type="submission" date="2017-10" db="EMBL/GenBank/DDBJ databases">
        <title>Genome analyses suggest a sexual origin of heterokaryosis in a supposedly ancient asexual fungus.</title>
        <authorList>
            <person name="Corradi N."/>
            <person name="Sedzielewska K."/>
            <person name="Noel J."/>
            <person name="Charron P."/>
            <person name="Farinelli L."/>
            <person name="Marton T."/>
            <person name="Kruger M."/>
            <person name="Pelin A."/>
            <person name="Brachmann A."/>
            <person name="Corradi N."/>
        </authorList>
    </citation>
    <scope>NUCLEOTIDE SEQUENCE [LARGE SCALE GENOMIC DNA]</scope>
    <source>
        <strain evidence="11 12">A1</strain>
    </source>
</reference>
<dbReference type="VEuPathDB" id="FungiDB:RhiirFUN_013832"/>
<feature type="compositionally biased region" description="Polar residues" evidence="9">
    <location>
        <begin position="18"/>
        <end position="51"/>
    </location>
</feature>
<evidence type="ECO:0000256" key="6">
    <source>
        <dbReference type="ARBA" id="ARBA00023163"/>
    </source>
</evidence>
<dbReference type="VEuPathDB" id="FungiDB:RhiirA1_401994"/>
<dbReference type="PANTHER" id="PTHR46481:SF10">
    <property type="entry name" value="ZINC FINGER BED DOMAIN-CONTAINING PROTEIN 39"/>
    <property type="match status" value="1"/>
</dbReference>
<keyword evidence="4" id="KW-0862">Zinc</keyword>
<protein>
    <recommendedName>
        <fullName evidence="10">BED-type domain-containing protein</fullName>
    </recommendedName>
</protein>
<evidence type="ECO:0000313" key="12">
    <source>
        <dbReference type="Proteomes" id="UP000232688"/>
    </source>
</evidence>
<dbReference type="InterPro" id="IPR052035">
    <property type="entry name" value="ZnF_BED_domain_contain"/>
</dbReference>
<dbReference type="EMBL" id="LLXH01002080">
    <property type="protein sequence ID" value="PKC56626.1"/>
    <property type="molecule type" value="Genomic_DNA"/>
</dbReference>
<sequence length="307" mass="34788">MEDSDALPLSDEYYTESGEVSNTGTIENTNEASEQDTVSQDNQASYLTHSTGQKEKKPSGRSQSEVWKHFEKKPLKSASHFSAKCNYCKTFWARGHPQQLEEHLANNCKECPELVYAFYLGVVSSRDFGRHDMAKQTIKSCNRIISFFKRSHIVGKLLADAATTLQIEGGGLKTYSETRWTSMYEAANSVSRLRIALEHVLMNNPDEITNKSVKRSIKSSEFFVNVNKLTKVLKPIKTAITLLESASTNLADCFIQLILLANAIKKLPSQGMVGFHQHCIESFNKYWDKFDPNIYILSYFLHSNYRG</sequence>
<evidence type="ECO:0000256" key="4">
    <source>
        <dbReference type="ARBA" id="ARBA00022833"/>
    </source>
</evidence>
<evidence type="ECO:0000256" key="1">
    <source>
        <dbReference type="ARBA" id="ARBA00004123"/>
    </source>
</evidence>
<evidence type="ECO:0000313" key="11">
    <source>
        <dbReference type="EMBL" id="PKC56626.1"/>
    </source>
</evidence>
<dbReference type="InterPro" id="IPR003656">
    <property type="entry name" value="Znf_BED"/>
</dbReference>
<comment type="caution">
    <text evidence="11">The sequence shown here is derived from an EMBL/GenBank/DDBJ whole genome shotgun (WGS) entry which is preliminary data.</text>
</comment>
<feature type="region of interest" description="Disordered" evidence="9">
    <location>
        <begin position="1"/>
        <end position="65"/>
    </location>
</feature>